<evidence type="ECO:0000256" key="1">
    <source>
        <dbReference type="ARBA" id="ARBA00004496"/>
    </source>
</evidence>
<keyword evidence="2" id="KW-0963">Cytoplasm</keyword>
<evidence type="ECO:0000256" key="4">
    <source>
        <dbReference type="ARBA" id="ARBA00037279"/>
    </source>
</evidence>
<dbReference type="AlphaFoldDB" id="A0A8H8UK63"/>
<dbReference type="PROSITE" id="PS51808">
    <property type="entry name" value="CHCH"/>
    <property type="match status" value="1"/>
</dbReference>
<dbReference type="PANTHER" id="PTHR21107:SF2">
    <property type="entry name" value="CYTOCHROME C OXIDASE ASSEMBLY PROTEIN COX19"/>
    <property type="match status" value="1"/>
</dbReference>
<feature type="region of interest" description="Disordered" evidence="6">
    <location>
        <begin position="81"/>
        <end position="106"/>
    </location>
</feature>
<evidence type="ECO:0000256" key="5">
    <source>
        <dbReference type="ARBA" id="ARBA00038223"/>
    </source>
</evidence>
<comment type="caution">
    <text evidence="7">The sequence shown here is derived from an EMBL/GenBank/DDBJ whole genome shotgun (WGS) entry which is preliminary data.</text>
</comment>
<evidence type="ECO:0000256" key="6">
    <source>
        <dbReference type="SAM" id="MobiDB-lite"/>
    </source>
</evidence>
<evidence type="ECO:0000256" key="2">
    <source>
        <dbReference type="ARBA" id="ARBA00022490"/>
    </source>
</evidence>
<organism evidence="7 8">
    <name type="scientific">Lachnellula occidentalis</name>
    <dbReference type="NCBI Taxonomy" id="215460"/>
    <lineage>
        <taxon>Eukaryota</taxon>
        <taxon>Fungi</taxon>
        <taxon>Dikarya</taxon>
        <taxon>Ascomycota</taxon>
        <taxon>Pezizomycotina</taxon>
        <taxon>Leotiomycetes</taxon>
        <taxon>Helotiales</taxon>
        <taxon>Lachnaceae</taxon>
        <taxon>Lachnellula</taxon>
    </lineage>
</organism>
<reference evidence="7 8" key="1">
    <citation type="submission" date="2018-05" db="EMBL/GenBank/DDBJ databases">
        <title>Genome sequencing and assembly of the regulated plant pathogen Lachnellula willkommii and related sister species for the development of diagnostic species identification markers.</title>
        <authorList>
            <person name="Giroux E."/>
            <person name="Bilodeau G."/>
        </authorList>
    </citation>
    <scope>NUCLEOTIDE SEQUENCE [LARGE SCALE GENOMIC DNA]</scope>
    <source>
        <strain evidence="7 8">CBS 160.35</strain>
    </source>
</reference>
<comment type="similarity">
    <text evidence="5">Belongs to the COX19 family.</text>
</comment>
<keyword evidence="3" id="KW-1015">Disulfide bond</keyword>
<feature type="region of interest" description="Disordered" evidence="6">
    <location>
        <begin position="1"/>
        <end position="29"/>
    </location>
</feature>
<evidence type="ECO:0000313" key="8">
    <source>
        <dbReference type="Proteomes" id="UP000443090"/>
    </source>
</evidence>
<dbReference type="Proteomes" id="UP000443090">
    <property type="component" value="Unassembled WGS sequence"/>
</dbReference>
<proteinExistence type="inferred from homology"/>
<dbReference type="OrthoDB" id="268594at2759"/>
<feature type="compositionally biased region" description="Polar residues" evidence="6">
    <location>
        <begin position="1"/>
        <end position="15"/>
    </location>
</feature>
<dbReference type="EMBL" id="QGMI01000052">
    <property type="protein sequence ID" value="TVY48283.1"/>
    <property type="molecule type" value="Genomic_DNA"/>
</dbReference>
<name>A0A8H8UK63_9HELO</name>
<comment type="subcellular location">
    <subcellularLocation>
        <location evidence="1">Cytoplasm</location>
    </subcellularLocation>
</comment>
<dbReference type="PANTHER" id="PTHR21107">
    <property type="entry name" value="CYTOCHROME C OXIDASE ASSEMBLY PROTEIN COX19"/>
    <property type="match status" value="1"/>
</dbReference>
<accession>A0A8H8UK63</accession>
<comment type="function">
    <text evidence="4">Required for the assembly of mitochondrial cytochrome c oxidase.</text>
</comment>
<evidence type="ECO:0000313" key="7">
    <source>
        <dbReference type="EMBL" id="TVY48283.1"/>
    </source>
</evidence>
<sequence length="106" mass="11836">MSSFGSPGGRQINSKPTPPERGSFPLDHDGECKDVMMKYLSCIKKVKGMNEAECRNIAKTYLSCRMDRNLMAKDEFKNLGFGEEKPASAAKTDEGAEDGKKNELRW</sequence>
<dbReference type="GO" id="GO:0033617">
    <property type="term" value="P:mitochondrial respiratory chain complex IV assembly"/>
    <property type="evidence" value="ECO:0007669"/>
    <property type="project" value="TreeGrafter"/>
</dbReference>
<gene>
    <name evidence="7" type="primary">COX19</name>
    <name evidence="7" type="ORF">LOCC1_G001428</name>
</gene>
<keyword evidence="8" id="KW-1185">Reference proteome</keyword>
<evidence type="ECO:0000256" key="3">
    <source>
        <dbReference type="ARBA" id="ARBA00023157"/>
    </source>
</evidence>
<dbReference type="GO" id="GO:0005758">
    <property type="term" value="C:mitochondrial intermembrane space"/>
    <property type="evidence" value="ECO:0007669"/>
    <property type="project" value="TreeGrafter"/>
</dbReference>
<dbReference type="InterPro" id="IPR051383">
    <property type="entry name" value="COX19"/>
</dbReference>
<protein>
    <submittedName>
        <fullName evidence="7">Cytochrome c oxidase assembly protein COX19</fullName>
    </submittedName>
</protein>